<reference evidence="1 2" key="1">
    <citation type="journal article" date="2021" name="Front. Microbiol.">
        <title>Comprehensive Comparative Genomics and Phenotyping of Methylobacterium Species.</title>
        <authorList>
            <person name="Alessa O."/>
            <person name="Ogura Y."/>
            <person name="Fujitani Y."/>
            <person name="Takami H."/>
            <person name="Hayashi T."/>
            <person name="Sahin N."/>
            <person name="Tani A."/>
        </authorList>
    </citation>
    <scope>NUCLEOTIDE SEQUENCE [LARGE SCALE GENOMIC DNA]</scope>
    <source>
        <strain evidence="1 2">DSM 23679</strain>
    </source>
</reference>
<dbReference type="Proteomes" id="UP001055117">
    <property type="component" value="Unassembled WGS sequence"/>
</dbReference>
<dbReference type="RefSeq" id="WP_238273267.1">
    <property type="nucleotide sequence ID" value="NZ_BPQG01000113.1"/>
</dbReference>
<sequence length="179" mass="19552">MVKRSRAATPGEAGQLATWSPRAALTTALVLASVAGARAQPADVSDARVLALVRGHRTHGFVTVGQSLAYAERARPQSFRLARARVERRAGEPFTRVRLCYWLRPAGRPAEPACGIDYLVTDGPPHVEVAEAFGGLGRELEAGRERFVRALDRELDLRRDPAAKALDDALAPFDPYDRR</sequence>
<dbReference type="EMBL" id="BPQG01000113">
    <property type="protein sequence ID" value="GJD47085.1"/>
    <property type="molecule type" value="Genomic_DNA"/>
</dbReference>
<comment type="caution">
    <text evidence="1">The sequence shown here is derived from an EMBL/GenBank/DDBJ whole genome shotgun (WGS) entry which is preliminary data.</text>
</comment>
<evidence type="ECO:0000313" key="1">
    <source>
        <dbReference type="EMBL" id="GJD47085.1"/>
    </source>
</evidence>
<organism evidence="1 2">
    <name type="scientific">Methylobacterium cerastii</name>
    <dbReference type="NCBI Taxonomy" id="932741"/>
    <lineage>
        <taxon>Bacteria</taxon>
        <taxon>Pseudomonadati</taxon>
        <taxon>Pseudomonadota</taxon>
        <taxon>Alphaproteobacteria</taxon>
        <taxon>Hyphomicrobiales</taxon>
        <taxon>Methylobacteriaceae</taxon>
        <taxon>Methylobacterium</taxon>
    </lineage>
</organism>
<gene>
    <name evidence="1" type="ORF">AFCDBAGC_4970</name>
</gene>
<keyword evidence="2" id="KW-1185">Reference proteome</keyword>
<evidence type="ECO:0000313" key="2">
    <source>
        <dbReference type="Proteomes" id="UP001055117"/>
    </source>
</evidence>
<accession>A0ABQ4QP81</accession>
<name>A0ABQ4QP81_9HYPH</name>
<protein>
    <submittedName>
        <fullName evidence="1">Uncharacterized protein</fullName>
    </submittedName>
</protein>
<proteinExistence type="predicted"/>